<dbReference type="Gene3D" id="3.40.50.150">
    <property type="entry name" value="Vaccinia Virus protein VP39"/>
    <property type="match status" value="1"/>
</dbReference>
<gene>
    <name evidence="4" type="ORF">K0T92_07595</name>
</gene>
<comment type="caution">
    <text evidence="4">The sequence shown here is derived from an EMBL/GenBank/DDBJ whole genome shotgun (WGS) entry which is preliminary data.</text>
</comment>
<dbReference type="Pfam" id="PF13649">
    <property type="entry name" value="Methyltransf_25"/>
    <property type="match status" value="1"/>
</dbReference>
<evidence type="ECO:0000256" key="1">
    <source>
        <dbReference type="ARBA" id="ARBA00022603"/>
    </source>
</evidence>
<sequence length="259" mass="29194">MKLKDYTEQNRAAWNEVTPKHLEARGEIQREKFSARDDIALDDIVVNKLLEFGIKDKRVAQLCCNTGIETLSLKKLGAAQCVGFDISDAAIEEAVSLSEHLGIPAAFVRTDIYEIPDSYYGQFDIVYISVGTLGWMPDLDRFFLKVTDLLAEGGSIFMYEMHPIIDMFDEKDKTIVNSYFKATPFIDNGGLDYVGGVQYEGQTQYWFPHTMSGIIQSMINYGAQIRYFQEYPHDISNVAGHLESESAPLPLSYILIGSK</sequence>
<organism evidence="4 5">
    <name type="scientific">Paenibacillus oenotherae</name>
    <dbReference type="NCBI Taxonomy" id="1435645"/>
    <lineage>
        <taxon>Bacteria</taxon>
        <taxon>Bacillati</taxon>
        <taxon>Bacillota</taxon>
        <taxon>Bacilli</taxon>
        <taxon>Bacillales</taxon>
        <taxon>Paenibacillaceae</taxon>
        <taxon>Paenibacillus</taxon>
    </lineage>
</organism>
<name>A0ABS7D3V0_9BACL</name>
<proteinExistence type="predicted"/>
<dbReference type="InterPro" id="IPR041698">
    <property type="entry name" value="Methyltransf_25"/>
</dbReference>
<dbReference type="CDD" id="cd02440">
    <property type="entry name" value="AdoMet_MTases"/>
    <property type="match status" value="1"/>
</dbReference>
<evidence type="ECO:0000259" key="3">
    <source>
        <dbReference type="Pfam" id="PF13649"/>
    </source>
</evidence>
<dbReference type="RefSeq" id="WP_219871829.1">
    <property type="nucleotide sequence ID" value="NZ_JAHZIJ010000003.1"/>
</dbReference>
<keyword evidence="1 4" id="KW-0489">Methyltransferase</keyword>
<evidence type="ECO:0000256" key="2">
    <source>
        <dbReference type="ARBA" id="ARBA00022679"/>
    </source>
</evidence>
<dbReference type="PANTHER" id="PTHR43861:SF1">
    <property type="entry name" value="TRANS-ACONITATE 2-METHYLTRANSFERASE"/>
    <property type="match status" value="1"/>
</dbReference>
<dbReference type="GO" id="GO:0008168">
    <property type="term" value="F:methyltransferase activity"/>
    <property type="evidence" value="ECO:0007669"/>
    <property type="project" value="UniProtKB-KW"/>
</dbReference>
<evidence type="ECO:0000313" key="4">
    <source>
        <dbReference type="EMBL" id="MBW7474605.1"/>
    </source>
</evidence>
<feature type="domain" description="Methyltransferase" evidence="3">
    <location>
        <begin position="59"/>
        <end position="154"/>
    </location>
</feature>
<dbReference type="EMBL" id="JAHZIJ010000003">
    <property type="protein sequence ID" value="MBW7474605.1"/>
    <property type="molecule type" value="Genomic_DNA"/>
</dbReference>
<dbReference type="GO" id="GO:0032259">
    <property type="term" value="P:methylation"/>
    <property type="evidence" value="ECO:0007669"/>
    <property type="project" value="UniProtKB-KW"/>
</dbReference>
<dbReference type="InterPro" id="IPR029063">
    <property type="entry name" value="SAM-dependent_MTases_sf"/>
</dbReference>
<dbReference type="Proteomes" id="UP000812277">
    <property type="component" value="Unassembled WGS sequence"/>
</dbReference>
<accession>A0ABS7D3V0</accession>
<reference evidence="4 5" key="1">
    <citation type="submission" date="2021-07" db="EMBL/GenBank/DDBJ databases">
        <title>Paenibacillus radiodurans sp. nov., isolated from the southeastern edge of Tengger Desert.</title>
        <authorList>
            <person name="Zhang G."/>
        </authorList>
    </citation>
    <scope>NUCLEOTIDE SEQUENCE [LARGE SCALE GENOMIC DNA]</scope>
    <source>
        <strain evidence="4 5">DT7-4</strain>
    </source>
</reference>
<dbReference type="PANTHER" id="PTHR43861">
    <property type="entry name" value="TRANS-ACONITATE 2-METHYLTRANSFERASE-RELATED"/>
    <property type="match status" value="1"/>
</dbReference>
<keyword evidence="5" id="KW-1185">Reference proteome</keyword>
<dbReference type="SUPFAM" id="SSF53335">
    <property type="entry name" value="S-adenosyl-L-methionine-dependent methyltransferases"/>
    <property type="match status" value="1"/>
</dbReference>
<keyword evidence="2" id="KW-0808">Transferase</keyword>
<evidence type="ECO:0000313" key="5">
    <source>
        <dbReference type="Proteomes" id="UP000812277"/>
    </source>
</evidence>
<protein>
    <submittedName>
        <fullName evidence="4">Class I SAM-dependent methyltransferase</fullName>
    </submittedName>
</protein>